<feature type="transmembrane region" description="Helical" evidence="5">
    <location>
        <begin position="519"/>
        <end position="539"/>
    </location>
</feature>
<dbReference type="PROSITE" id="PS50005">
    <property type="entry name" value="TPR"/>
    <property type="match status" value="3"/>
</dbReference>
<reference evidence="7" key="1">
    <citation type="submission" date="2016-10" db="EMBL/GenBank/DDBJ databases">
        <authorList>
            <person name="de Groot N.N."/>
        </authorList>
    </citation>
    <scope>NUCLEOTIDE SEQUENCE</scope>
</reference>
<feature type="transmembrane region" description="Helical" evidence="5">
    <location>
        <begin position="298"/>
        <end position="316"/>
    </location>
</feature>
<name>A0A1W1BH15_9ZZZZ</name>
<dbReference type="Pfam" id="PF13181">
    <property type="entry name" value="TPR_8"/>
    <property type="match status" value="3"/>
</dbReference>
<keyword evidence="3 5" id="KW-1133">Transmembrane helix</keyword>
<gene>
    <name evidence="7" type="ORF">MNB_SUP05-5-506</name>
</gene>
<dbReference type="InterPro" id="IPR011990">
    <property type="entry name" value="TPR-like_helical_dom_sf"/>
</dbReference>
<sequence length="766" mass="87675">MLNHNLFYKLLIIFIAIIALLAPQLRTGSLAVTPESFKTAWGVAGISALFVFWILTNGLNYKTIIVNSPFYYPILGFLTWCFISLSWSIDGFLAAVQLASFVSVALLFFIIVNTFRDEKSIKQLLFLLVITSVLVSVLGLLQYYYPDNRNIQTFIRQAVRPAATFGNKNMAIHFRAQKLSNIIFFTSTTVICSWFLIHSSTRAGWLSVSVELLFLISFLIYDRIKNKNNPFILKTQDNNSAIVLIPLIIGLFFTGLSFLNQVSSLKPIFAILFFALLILTALITIPKTTDKVVKFHKIIIMFVGFSLWFGVINYTYKGFVSNIDSVAQRLEAITPKTAKKAGNERLPAWRNSIELIKDNFVMGVGVGQWPTIYPLYYDKVMKDKIFNERVRLRHLHNDYLELFSNFGAIGFAFLLWLAFLTMQASYKILVNPISENRYLVLGMVLALTGFSVTAIFTFPIKVYAPMLYVLVYIALIANISFRNSGDGKGANGIDKRQKYNHVRGDSKSYFVLDKNITQIIFVLSIPIFIFASIASYNFVLGENYFHNTQAVRDKKQKLLQINKSLEYNPYRAKTLLLAGSTYLKNGKIREGINFLQKSLEVSPYQTTVLLSLSQAYRSLGNQDKQLETLETFMDIDPKSVRAYCRASILYARKKDQKNANIAYQKARKNFLYFEGRKDFGPYYNEMGKTAKALGDYKFAKYVFSKAIQYNPKDANQYKNLGTIFYYSSKKQGDKLKGVQLFKRALELNPRIKQHKTLREIIRKYKV</sequence>
<feature type="transmembrane region" description="Helical" evidence="5">
    <location>
        <begin position="41"/>
        <end position="58"/>
    </location>
</feature>
<protein>
    <submittedName>
        <fullName evidence="7">TPR Domain containing protein</fullName>
    </submittedName>
</protein>
<dbReference type="SUPFAM" id="SSF48452">
    <property type="entry name" value="TPR-like"/>
    <property type="match status" value="1"/>
</dbReference>
<dbReference type="Pfam" id="PF04932">
    <property type="entry name" value="Wzy_C"/>
    <property type="match status" value="1"/>
</dbReference>
<feature type="domain" description="O-antigen ligase-related" evidence="6">
    <location>
        <begin position="189"/>
        <end position="415"/>
    </location>
</feature>
<evidence type="ECO:0000256" key="2">
    <source>
        <dbReference type="ARBA" id="ARBA00022692"/>
    </source>
</evidence>
<evidence type="ECO:0000313" key="7">
    <source>
        <dbReference type="EMBL" id="SFV52775.1"/>
    </source>
</evidence>
<feature type="transmembrane region" description="Helical" evidence="5">
    <location>
        <begin position="179"/>
        <end position="197"/>
    </location>
</feature>
<evidence type="ECO:0000256" key="3">
    <source>
        <dbReference type="ARBA" id="ARBA00022989"/>
    </source>
</evidence>
<evidence type="ECO:0000256" key="4">
    <source>
        <dbReference type="ARBA" id="ARBA00023136"/>
    </source>
</evidence>
<feature type="transmembrane region" description="Helical" evidence="5">
    <location>
        <begin position="95"/>
        <end position="112"/>
    </location>
</feature>
<dbReference type="PANTHER" id="PTHR37422">
    <property type="entry name" value="TEICHURONIC ACID BIOSYNTHESIS PROTEIN TUAE"/>
    <property type="match status" value="1"/>
</dbReference>
<feature type="transmembrane region" description="Helical" evidence="5">
    <location>
        <begin position="241"/>
        <end position="262"/>
    </location>
</feature>
<feature type="transmembrane region" description="Helical" evidence="5">
    <location>
        <begin position="203"/>
        <end position="221"/>
    </location>
</feature>
<evidence type="ECO:0000256" key="1">
    <source>
        <dbReference type="ARBA" id="ARBA00004141"/>
    </source>
</evidence>
<keyword evidence="4 5" id="KW-0472">Membrane</keyword>
<evidence type="ECO:0000259" key="6">
    <source>
        <dbReference type="Pfam" id="PF04932"/>
    </source>
</evidence>
<proteinExistence type="predicted"/>
<dbReference type="InterPro" id="IPR007016">
    <property type="entry name" value="O-antigen_ligase-rel_domated"/>
</dbReference>
<evidence type="ECO:0000256" key="5">
    <source>
        <dbReference type="SAM" id="Phobius"/>
    </source>
</evidence>
<dbReference type="InterPro" id="IPR051533">
    <property type="entry name" value="WaaL-like"/>
</dbReference>
<feature type="transmembrane region" description="Helical" evidence="5">
    <location>
        <begin position="70"/>
        <end position="89"/>
    </location>
</feature>
<dbReference type="PANTHER" id="PTHR37422:SF13">
    <property type="entry name" value="LIPOPOLYSACCHARIDE BIOSYNTHESIS PROTEIN PA4999-RELATED"/>
    <property type="match status" value="1"/>
</dbReference>
<dbReference type="GO" id="GO:0016020">
    <property type="term" value="C:membrane"/>
    <property type="evidence" value="ECO:0007669"/>
    <property type="project" value="UniProtKB-SubCell"/>
</dbReference>
<accession>A0A1W1BH15</accession>
<dbReference type="AlphaFoldDB" id="A0A1W1BH15"/>
<feature type="transmembrane region" description="Helical" evidence="5">
    <location>
        <begin position="462"/>
        <end position="481"/>
    </location>
</feature>
<feature type="transmembrane region" description="Helical" evidence="5">
    <location>
        <begin position="124"/>
        <end position="145"/>
    </location>
</feature>
<organism evidence="7">
    <name type="scientific">hydrothermal vent metagenome</name>
    <dbReference type="NCBI Taxonomy" id="652676"/>
    <lineage>
        <taxon>unclassified sequences</taxon>
        <taxon>metagenomes</taxon>
        <taxon>ecological metagenomes</taxon>
    </lineage>
</organism>
<dbReference type="SMART" id="SM00028">
    <property type="entry name" value="TPR"/>
    <property type="match status" value="4"/>
</dbReference>
<dbReference type="Gene3D" id="1.25.40.10">
    <property type="entry name" value="Tetratricopeptide repeat domain"/>
    <property type="match status" value="2"/>
</dbReference>
<comment type="subcellular location">
    <subcellularLocation>
        <location evidence="1">Membrane</location>
        <topology evidence="1">Multi-pass membrane protein</topology>
    </subcellularLocation>
</comment>
<dbReference type="EMBL" id="FPHJ01000007">
    <property type="protein sequence ID" value="SFV52775.1"/>
    <property type="molecule type" value="Genomic_DNA"/>
</dbReference>
<feature type="transmembrane region" description="Helical" evidence="5">
    <location>
        <begin position="268"/>
        <end position="286"/>
    </location>
</feature>
<feature type="transmembrane region" description="Helical" evidence="5">
    <location>
        <begin position="402"/>
        <end position="426"/>
    </location>
</feature>
<keyword evidence="2 5" id="KW-0812">Transmembrane</keyword>
<dbReference type="InterPro" id="IPR019734">
    <property type="entry name" value="TPR_rpt"/>
</dbReference>
<feature type="transmembrane region" description="Helical" evidence="5">
    <location>
        <begin position="438"/>
        <end position="456"/>
    </location>
</feature>